<dbReference type="AlphaFoldDB" id="A0A9P6JMB2"/>
<dbReference type="GO" id="GO:0008270">
    <property type="term" value="F:zinc ion binding"/>
    <property type="evidence" value="ECO:0007669"/>
    <property type="project" value="UniProtKB-KW"/>
</dbReference>
<keyword evidence="7" id="KW-1185">Reference proteome</keyword>
<evidence type="ECO:0000313" key="6">
    <source>
        <dbReference type="EMBL" id="KAF9526112.1"/>
    </source>
</evidence>
<dbReference type="InterPro" id="IPR002893">
    <property type="entry name" value="Znf_MYND"/>
</dbReference>
<dbReference type="EMBL" id="MU157875">
    <property type="protein sequence ID" value="KAF9526112.1"/>
    <property type="molecule type" value="Genomic_DNA"/>
</dbReference>
<protein>
    <recommendedName>
        <fullName evidence="5">MYND-type domain-containing protein</fullName>
    </recommendedName>
</protein>
<dbReference type="Proteomes" id="UP000807306">
    <property type="component" value="Unassembled WGS sequence"/>
</dbReference>
<comment type="caution">
    <text evidence="6">The sequence shown here is derived from an EMBL/GenBank/DDBJ whole genome shotgun (WGS) entry which is preliminary data.</text>
</comment>
<dbReference type="Gene3D" id="6.10.140.2220">
    <property type="match status" value="1"/>
</dbReference>
<organism evidence="6 7">
    <name type="scientific">Crepidotus variabilis</name>
    <dbReference type="NCBI Taxonomy" id="179855"/>
    <lineage>
        <taxon>Eukaryota</taxon>
        <taxon>Fungi</taxon>
        <taxon>Dikarya</taxon>
        <taxon>Basidiomycota</taxon>
        <taxon>Agaricomycotina</taxon>
        <taxon>Agaricomycetes</taxon>
        <taxon>Agaricomycetidae</taxon>
        <taxon>Agaricales</taxon>
        <taxon>Agaricineae</taxon>
        <taxon>Crepidotaceae</taxon>
        <taxon>Crepidotus</taxon>
    </lineage>
</organism>
<dbReference type="PROSITE" id="PS50865">
    <property type="entry name" value="ZF_MYND_2"/>
    <property type="match status" value="1"/>
</dbReference>
<sequence length="241" mass="27140">MSSSVAKTSDTVDNNKRRCQHCFKRNSKKSPLLVCACKVAFYCDKECQKAEWKTHQKLCKLDKEIKEQIDPNTILANGLPVSNNHEIAKKWSQIHQTLFSVACEMAMDLRTYPSRIDTHLCMIEVSPTFDGTKIPKSKNEIARAFRLESIAILTFEDMMATVPLASEDLKEFLATALQSHRKEAEKYKGQGNKWSGVASIIISIPALHDLRIMASPQKRELCPLMPDWETIVGTILESGGV</sequence>
<feature type="domain" description="MYND-type" evidence="5">
    <location>
        <begin position="19"/>
        <end position="59"/>
    </location>
</feature>
<proteinExistence type="predicted"/>
<keyword evidence="2 4" id="KW-0863">Zinc-finger</keyword>
<keyword evidence="1" id="KW-0479">Metal-binding</keyword>
<gene>
    <name evidence="6" type="ORF">CPB83DRAFT_837626</name>
</gene>
<name>A0A9P6JMB2_9AGAR</name>
<evidence type="ECO:0000256" key="4">
    <source>
        <dbReference type="PROSITE-ProRule" id="PRU00134"/>
    </source>
</evidence>
<evidence type="ECO:0000259" key="5">
    <source>
        <dbReference type="PROSITE" id="PS50865"/>
    </source>
</evidence>
<reference evidence="6" key="1">
    <citation type="submission" date="2020-11" db="EMBL/GenBank/DDBJ databases">
        <authorList>
            <consortium name="DOE Joint Genome Institute"/>
            <person name="Ahrendt S."/>
            <person name="Riley R."/>
            <person name="Andreopoulos W."/>
            <person name="Labutti K."/>
            <person name="Pangilinan J."/>
            <person name="Ruiz-Duenas F.J."/>
            <person name="Barrasa J.M."/>
            <person name="Sanchez-Garcia M."/>
            <person name="Camarero S."/>
            <person name="Miyauchi S."/>
            <person name="Serrano A."/>
            <person name="Linde D."/>
            <person name="Babiker R."/>
            <person name="Drula E."/>
            <person name="Ayuso-Fernandez I."/>
            <person name="Pacheco R."/>
            <person name="Padilla G."/>
            <person name="Ferreira P."/>
            <person name="Barriuso J."/>
            <person name="Kellner H."/>
            <person name="Castanera R."/>
            <person name="Alfaro M."/>
            <person name="Ramirez L."/>
            <person name="Pisabarro A.G."/>
            <person name="Kuo A."/>
            <person name="Tritt A."/>
            <person name="Lipzen A."/>
            <person name="He G."/>
            <person name="Yan M."/>
            <person name="Ng V."/>
            <person name="Cullen D."/>
            <person name="Martin F."/>
            <person name="Rosso M.-N."/>
            <person name="Henrissat B."/>
            <person name="Hibbett D."/>
            <person name="Martinez A.T."/>
            <person name="Grigoriev I.V."/>
        </authorList>
    </citation>
    <scope>NUCLEOTIDE SEQUENCE</scope>
    <source>
        <strain evidence="6">CBS 506.95</strain>
    </source>
</reference>
<keyword evidence="3" id="KW-0862">Zinc</keyword>
<dbReference type="OrthoDB" id="432970at2759"/>
<evidence type="ECO:0000313" key="7">
    <source>
        <dbReference type="Proteomes" id="UP000807306"/>
    </source>
</evidence>
<dbReference type="PROSITE" id="PS01360">
    <property type="entry name" value="ZF_MYND_1"/>
    <property type="match status" value="1"/>
</dbReference>
<evidence type="ECO:0000256" key="2">
    <source>
        <dbReference type="ARBA" id="ARBA00022771"/>
    </source>
</evidence>
<evidence type="ECO:0000256" key="3">
    <source>
        <dbReference type="ARBA" id="ARBA00022833"/>
    </source>
</evidence>
<evidence type="ECO:0000256" key="1">
    <source>
        <dbReference type="ARBA" id="ARBA00022723"/>
    </source>
</evidence>
<dbReference type="Pfam" id="PF01753">
    <property type="entry name" value="zf-MYND"/>
    <property type="match status" value="1"/>
</dbReference>
<accession>A0A9P6JMB2</accession>
<dbReference type="SUPFAM" id="SSF144232">
    <property type="entry name" value="HIT/MYND zinc finger-like"/>
    <property type="match status" value="1"/>
</dbReference>